<dbReference type="AlphaFoldDB" id="A0AAU7QG30"/>
<dbReference type="InterPro" id="IPR002110">
    <property type="entry name" value="Ankyrin_rpt"/>
</dbReference>
<dbReference type="EMBL" id="CP157947">
    <property type="protein sequence ID" value="XBS71882.1"/>
    <property type="molecule type" value="Genomic_DNA"/>
</dbReference>
<dbReference type="Gene3D" id="1.25.40.20">
    <property type="entry name" value="Ankyrin repeat-containing domain"/>
    <property type="match status" value="1"/>
</dbReference>
<protein>
    <submittedName>
        <fullName evidence="1">Ankyrin repeat domain-containing protein</fullName>
    </submittedName>
</protein>
<name>A0AAU7QG30_9GAMM</name>
<evidence type="ECO:0000313" key="1">
    <source>
        <dbReference type="EMBL" id="XBS71882.1"/>
    </source>
</evidence>
<gene>
    <name evidence="1" type="ORF">ABK905_12550</name>
</gene>
<dbReference type="Pfam" id="PF13637">
    <property type="entry name" value="Ank_4"/>
    <property type="match status" value="1"/>
</dbReference>
<accession>A0AAU7QG30</accession>
<sequence length="99" mass="10916">MNHQNFNKIALLYIAVLKDSLYMLSELIKKGANVNTVERQQNTALQFAVKTVRTSSAKILLETPKLNIVNKNCLGNSAYDNAVHGGKILKPIAKMIGMS</sequence>
<proteinExistence type="predicted"/>
<organism evidence="1">
    <name type="scientific">Acerihabitans sp. KWT182</name>
    <dbReference type="NCBI Taxonomy" id="3157919"/>
    <lineage>
        <taxon>Bacteria</taxon>
        <taxon>Pseudomonadati</taxon>
        <taxon>Pseudomonadota</taxon>
        <taxon>Gammaproteobacteria</taxon>
        <taxon>Enterobacterales</taxon>
        <taxon>Pectobacteriaceae</taxon>
        <taxon>Acerihabitans</taxon>
    </lineage>
</organism>
<dbReference type="SUPFAM" id="SSF48403">
    <property type="entry name" value="Ankyrin repeat"/>
    <property type="match status" value="1"/>
</dbReference>
<dbReference type="InterPro" id="IPR036770">
    <property type="entry name" value="Ankyrin_rpt-contain_sf"/>
</dbReference>
<reference evidence="1" key="1">
    <citation type="submission" date="2024-06" db="EMBL/GenBank/DDBJ databases">
        <authorList>
            <person name="Coelho C."/>
            <person name="Bento M."/>
            <person name="Garcia E."/>
            <person name="Camelo A."/>
            <person name="Brandao I."/>
            <person name="Espirito Santo C."/>
            <person name="Trovao J."/>
            <person name="Verissimo A."/>
            <person name="Costa J."/>
            <person name="Tiago I."/>
        </authorList>
    </citation>
    <scope>NUCLEOTIDE SEQUENCE</scope>
    <source>
        <strain evidence="1">KWT182</strain>
    </source>
</reference>
<dbReference type="SMART" id="SM00248">
    <property type="entry name" value="ANK"/>
    <property type="match status" value="2"/>
</dbReference>